<evidence type="ECO:0000313" key="13">
    <source>
        <dbReference type="EMBL" id="PZW49059.1"/>
    </source>
</evidence>
<dbReference type="GO" id="GO:0102276">
    <property type="term" value="F:2-oxoglutarate oxygenase/decarboxylase (ethylene-forming) activity"/>
    <property type="evidence" value="ECO:0007669"/>
    <property type="project" value="UniProtKB-EC"/>
</dbReference>
<dbReference type="Pfam" id="PF03171">
    <property type="entry name" value="2OG-FeII_Oxy"/>
    <property type="match status" value="1"/>
</dbReference>
<evidence type="ECO:0000259" key="12">
    <source>
        <dbReference type="PROSITE" id="PS51471"/>
    </source>
</evidence>
<evidence type="ECO:0000256" key="5">
    <source>
        <dbReference type="ARBA" id="ARBA00019045"/>
    </source>
</evidence>
<comment type="pathway">
    <text evidence="2">Alkene biosynthesis; ethylene biosynthesis via 2-oxoglutarate.</text>
</comment>
<keyword evidence="14" id="KW-1185">Reference proteome</keyword>
<dbReference type="EC" id="1.13.12.19" evidence="4"/>
<dbReference type="GO" id="GO:0046872">
    <property type="term" value="F:metal ion binding"/>
    <property type="evidence" value="ECO:0007669"/>
    <property type="project" value="UniProtKB-KW"/>
</dbReference>
<comment type="catalytic activity">
    <reaction evidence="9">
        <text>2-oxoglutarate + O2 + 2 H(+) = ethene + 3 CO2 + H2O</text>
        <dbReference type="Rhea" id="RHEA:31523"/>
        <dbReference type="ChEBI" id="CHEBI:15377"/>
        <dbReference type="ChEBI" id="CHEBI:15378"/>
        <dbReference type="ChEBI" id="CHEBI:15379"/>
        <dbReference type="ChEBI" id="CHEBI:16526"/>
        <dbReference type="ChEBI" id="CHEBI:16810"/>
        <dbReference type="ChEBI" id="CHEBI:18153"/>
        <dbReference type="EC" id="1.13.12.19"/>
    </reaction>
</comment>
<sequence>MAEVPVLDVSGLASPDPLARRAVAAALGAACRGRGFFLVTGHGIPEALRAGLFTAARAVFALPAEKKAALSIRRSPHNRGWVALAEERLAAGQAPDVKEAFNIGLDFAPDHPEVMAGAPFRGVNLWPDLLGFRTATLAWFNAAWDLGRLLHRGFALDLGLAETFFEDKLDTPLATLRLLRYPGGGDPALPGAGEHTDYGNVTVLATDGVAGLEVKRRGGGWEDVPQIPGTLVCNIGDCLMRWSNGVYASTPHRVRMPARERFSAAFFLDPNPDAVVAALPGTGIPRWPATTGAAYLKERLDATYAHRG</sequence>
<comment type="catalytic activity">
    <reaction evidence="10">
        <text>L-arginine + 2-oxoglutarate + O2 = guanidine + L-glutamate 5-semialdehyde + succinate + CO2</text>
        <dbReference type="Rhea" id="RHEA:31535"/>
        <dbReference type="ChEBI" id="CHEBI:15379"/>
        <dbReference type="ChEBI" id="CHEBI:16526"/>
        <dbReference type="ChEBI" id="CHEBI:16810"/>
        <dbReference type="ChEBI" id="CHEBI:30031"/>
        <dbReference type="ChEBI" id="CHEBI:30087"/>
        <dbReference type="ChEBI" id="CHEBI:32682"/>
        <dbReference type="ChEBI" id="CHEBI:58066"/>
        <dbReference type="EC" id="1.14.20.7"/>
    </reaction>
</comment>
<evidence type="ECO:0000256" key="11">
    <source>
        <dbReference type="RuleBase" id="RU003682"/>
    </source>
</evidence>
<evidence type="ECO:0000256" key="10">
    <source>
        <dbReference type="ARBA" id="ARBA00049359"/>
    </source>
</evidence>
<evidence type="ECO:0000256" key="6">
    <source>
        <dbReference type="ARBA" id="ARBA00022666"/>
    </source>
</evidence>
<keyword evidence="11" id="KW-0408">Iron</keyword>
<evidence type="ECO:0000313" key="14">
    <source>
        <dbReference type="Proteomes" id="UP000249688"/>
    </source>
</evidence>
<name>A0A2W7INI6_9PROT</name>
<dbReference type="GO" id="GO:0051213">
    <property type="term" value="F:dioxygenase activity"/>
    <property type="evidence" value="ECO:0007669"/>
    <property type="project" value="UniProtKB-KW"/>
</dbReference>
<comment type="similarity">
    <text evidence="11">Belongs to the iron/ascorbate-dependent oxidoreductase family.</text>
</comment>
<keyword evidence="11" id="KW-0560">Oxidoreductase</keyword>
<dbReference type="EMBL" id="QKYU01000003">
    <property type="protein sequence ID" value="PZW49059.1"/>
    <property type="molecule type" value="Genomic_DNA"/>
</dbReference>
<keyword evidence="13" id="KW-0223">Dioxygenase</keyword>
<dbReference type="SUPFAM" id="SSF51197">
    <property type="entry name" value="Clavaminate synthase-like"/>
    <property type="match status" value="1"/>
</dbReference>
<keyword evidence="11" id="KW-0479">Metal-binding</keyword>
<evidence type="ECO:0000256" key="2">
    <source>
        <dbReference type="ARBA" id="ARBA00004767"/>
    </source>
</evidence>
<accession>A0A2W7INI6</accession>
<protein>
    <recommendedName>
        <fullName evidence="5">2-oxoglutarate-dependent ethylene/succinate-forming enzyme</fullName>
        <ecNumber evidence="4">1.13.12.19</ecNumber>
        <ecNumber evidence="3">1.14.20.7</ecNumber>
    </recommendedName>
    <alternativeName>
        <fullName evidence="7">2-oxoglutarate dioxygenase (ethylene-forming)</fullName>
    </alternativeName>
    <alternativeName>
        <fullName evidence="8">2-oxoglutarate/L-arginine monooxygenase/decarboxylase (succinate-forming)</fullName>
    </alternativeName>
</protein>
<dbReference type="AlphaFoldDB" id="A0A2W7INI6"/>
<dbReference type="Pfam" id="PF14226">
    <property type="entry name" value="DIOX_N"/>
    <property type="match status" value="1"/>
</dbReference>
<evidence type="ECO:0000256" key="3">
    <source>
        <dbReference type="ARBA" id="ARBA00012293"/>
    </source>
</evidence>
<evidence type="ECO:0000256" key="7">
    <source>
        <dbReference type="ARBA" id="ARBA00031011"/>
    </source>
</evidence>
<gene>
    <name evidence="13" type="ORF">C8P66_10384</name>
</gene>
<dbReference type="InterPro" id="IPR026992">
    <property type="entry name" value="DIOX_N"/>
</dbReference>
<proteinExistence type="inferred from homology"/>
<reference evidence="13 14" key="1">
    <citation type="submission" date="2018-06" db="EMBL/GenBank/DDBJ databases">
        <title>Genomic Encyclopedia of Archaeal and Bacterial Type Strains, Phase II (KMG-II): from individual species to whole genera.</title>
        <authorList>
            <person name="Goeker M."/>
        </authorList>
    </citation>
    <scope>NUCLEOTIDE SEQUENCE [LARGE SCALE GENOMIC DNA]</scope>
    <source>
        <strain evidence="13 14">DSM 24525</strain>
    </source>
</reference>
<evidence type="ECO:0000256" key="4">
    <source>
        <dbReference type="ARBA" id="ARBA00012531"/>
    </source>
</evidence>
<comment type="caution">
    <text evidence="13">The sequence shown here is derived from an EMBL/GenBank/DDBJ whole genome shotgun (WGS) entry which is preliminary data.</text>
</comment>
<dbReference type="OrthoDB" id="21825at2"/>
<dbReference type="PROSITE" id="PS51471">
    <property type="entry name" value="FE2OG_OXY"/>
    <property type="match status" value="1"/>
</dbReference>
<comment type="cofactor">
    <cofactor evidence="1">
        <name>Fe(2+)</name>
        <dbReference type="ChEBI" id="CHEBI:29033"/>
    </cofactor>
</comment>
<dbReference type="Gene3D" id="2.60.120.330">
    <property type="entry name" value="B-lactam Antibiotic, Isopenicillin N Synthase, Chain"/>
    <property type="match status" value="1"/>
</dbReference>
<dbReference type="Proteomes" id="UP000249688">
    <property type="component" value="Unassembled WGS sequence"/>
</dbReference>
<dbReference type="EC" id="1.14.20.7" evidence="3"/>
<dbReference type="InterPro" id="IPR044861">
    <property type="entry name" value="IPNS-like_FE2OG_OXY"/>
</dbReference>
<organism evidence="13 14">
    <name type="scientific">Humitalea rosea</name>
    <dbReference type="NCBI Taxonomy" id="990373"/>
    <lineage>
        <taxon>Bacteria</taxon>
        <taxon>Pseudomonadati</taxon>
        <taxon>Pseudomonadota</taxon>
        <taxon>Alphaproteobacteria</taxon>
        <taxon>Acetobacterales</taxon>
        <taxon>Roseomonadaceae</taxon>
        <taxon>Humitalea</taxon>
    </lineage>
</organism>
<dbReference type="GO" id="GO:0009693">
    <property type="term" value="P:ethylene biosynthetic process"/>
    <property type="evidence" value="ECO:0007669"/>
    <property type="project" value="UniProtKB-KW"/>
</dbReference>
<dbReference type="PRINTS" id="PR00682">
    <property type="entry name" value="IPNSYNTHASE"/>
</dbReference>
<dbReference type="InterPro" id="IPR005123">
    <property type="entry name" value="Oxoglu/Fe-dep_dioxygenase_dom"/>
</dbReference>
<dbReference type="PANTHER" id="PTHR47990">
    <property type="entry name" value="2-OXOGLUTARATE (2OG) AND FE(II)-DEPENDENT OXYGENASE SUPERFAMILY PROTEIN-RELATED"/>
    <property type="match status" value="1"/>
</dbReference>
<dbReference type="InterPro" id="IPR027443">
    <property type="entry name" value="IPNS-like_sf"/>
</dbReference>
<keyword evidence="6" id="KW-0266">Ethylene biosynthesis</keyword>
<evidence type="ECO:0000256" key="1">
    <source>
        <dbReference type="ARBA" id="ARBA00001954"/>
    </source>
</evidence>
<dbReference type="InterPro" id="IPR050231">
    <property type="entry name" value="Iron_ascorbate_oxido_reductase"/>
</dbReference>
<dbReference type="RefSeq" id="WP_111396771.1">
    <property type="nucleotide sequence ID" value="NZ_QKYU01000003.1"/>
</dbReference>
<evidence type="ECO:0000256" key="8">
    <source>
        <dbReference type="ARBA" id="ARBA00031282"/>
    </source>
</evidence>
<feature type="domain" description="Fe2OG dioxygenase" evidence="12">
    <location>
        <begin position="171"/>
        <end position="270"/>
    </location>
</feature>
<evidence type="ECO:0000256" key="9">
    <source>
        <dbReference type="ARBA" id="ARBA00047725"/>
    </source>
</evidence>